<dbReference type="PROSITE" id="PS50188">
    <property type="entry name" value="B302_SPRY"/>
    <property type="match status" value="1"/>
</dbReference>
<keyword evidence="2 4" id="KW-0863">Zinc-finger</keyword>
<evidence type="ECO:0000256" key="4">
    <source>
        <dbReference type="PROSITE-ProRule" id="PRU00024"/>
    </source>
</evidence>
<keyword evidence="1" id="KW-0479">Metal-binding</keyword>
<evidence type="ECO:0000256" key="1">
    <source>
        <dbReference type="ARBA" id="ARBA00022723"/>
    </source>
</evidence>
<evidence type="ECO:0000259" key="6">
    <source>
        <dbReference type="PROSITE" id="PS50089"/>
    </source>
</evidence>
<evidence type="ECO:0000259" key="7">
    <source>
        <dbReference type="PROSITE" id="PS50119"/>
    </source>
</evidence>
<sequence length="577" mass="65212">MKPPHMMRRQTVGKNMASHLLKEQFKCCICLDIYTDPVSIPCAHNFCLVCIEGYWDIKGKSECPLCKNTFRKRPSLNINLDFANMIEVLKRATQEDGDAEVQPGSSSLLPSQRSFDADNAACDVCQGDKLPAVKSCLVCQASYCETHVEPHCTVPALQWHRLLDPASFTSSHVCRKHDEPLTLFCKTDQRPVCAKCTDGTHRRHQVVPLEKESKRIKSHMKATKMNIQQLIQTRKRKMEEIRNSVDQSKKNTDREIESNAHVYTTLIKAIHEHYSGLVEELEEKHAEAERQAKELLDELEQEIQELQMRGDELRQLKLIKNPLHLLQGFPSLSILPPTQDWSDVAIHADNSLWTVRRAINKLSDVCQAFVNQLSAEEAEKMNQYAVDVTLDPETASGWLMLSPDGKKVSVSSQKRKTSFPENPQRFDTCVCVLGKQSFTSGRRYWVVQVKDKTDWDIGIARKSINRKGSISVCPDGGFWAICRRQGGSLTACAGRSIPLHLQKAPEKVGVFLDYEERSVSFYDAEAKTHIYTYSGCDFAEPLYAYFNPCVQNSGKNAAPLVICAPPTRHELTIESSV</sequence>
<proteinExistence type="predicted"/>
<feature type="coiled-coil region" evidence="5">
    <location>
        <begin position="220"/>
        <end position="316"/>
    </location>
</feature>
<dbReference type="Pfam" id="PF13445">
    <property type="entry name" value="zf-RING_UBOX"/>
    <property type="match status" value="1"/>
</dbReference>
<dbReference type="CDD" id="cd13733">
    <property type="entry name" value="SPRY_PRY_C-I_1"/>
    <property type="match status" value="1"/>
</dbReference>
<comment type="caution">
    <text evidence="9">The sequence shown here is derived from an EMBL/GenBank/DDBJ whole genome shotgun (WGS) entry which is preliminary data.</text>
</comment>
<dbReference type="Proteomes" id="UP000693946">
    <property type="component" value="Linkage Group LG3"/>
</dbReference>
<dbReference type="CDD" id="cd19769">
    <property type="entry name" value="Bbox2_TRIM16-like"/>
    <property type="match status" value="1"/>
</dbReference>
<dbReference type="EMBL" id="JAGKHQ010000015">
    <property type="protein sequence ID" value="KAG7497177.1"/>
    <property type="molecule type" value="Genomic_DNA"/>
</dbReference>
<feature type="domain" description="B30.2/SPRY" evidence="8">
    <location>
        <begin position="368"/>
        <end position="567"/>
    </location>
</feature>
<dbReference type="SMART" id="SM00449">
    <property type="entry name" value="SPRY"/>
    <property type="match status" value="1"/>
</dbReference>
<dbReference type="AlphaFoldDB" id="A0AAV6QZE3"/>
<dbReference type="InterPro" id="IPR000315">
    <property type="entry name" value="Znf_B-box"/>
</dbReference>
<dbReference type="InterPro" id="IPR006574">
    <property type="entry name" value="PRY"/>
</dbReference>
<dbReference type="InterPro" id="IPR017907">
    <property type="entry name" value="Znf_RING_CS"/>
</dbReference>
<dbReference type="PANTHER" id="PTHR25465">
    <property type="entry name" value="B-BOX DOMAIN CONTAINING"/>
    <property type="match status" value="1"/>
</dbReference>
<dbReference type="PROSITE" id="PS50089">
    <property type="entry name" value="ZF_RING_2"/>
    <property type="match status" value="1"/>
</dbReference>
<keyword evidence="5" id="KW-0175">Coiled coil</keyword>
<evidence type="ECO:0000313" key="9">
    <source>
        <dbReference type="EMBL" id="KAG7497177.1"/>
    </source>
</evidence>
<evidence type="ECO:0000256" key="5">
    <source>
        <dbReference type="SAM" id="Coils"/>
    </source>
</evidence>
<dbReference type="GO" id="GO:0005737">
    <property type="term" value="C:cytoplasm"/>
    <property type="evidence" value="ECO:0007669"/>
    <property type="project" value="UniProtKB-ARBA"/>
</dbReference>
<dbReference type="InterPro" id="IPR058030">
    <property type="entry name" value="TRIM8/14/16/25/29/45/65_CC"/>
</dbReference>
<dbReference type="PROSITE" id="PS50119">
    <property type="entry name" value="ZF_BBOX"/>
    <property type="match status" value="1"/>
</dbReference>
<dbReference type="InterPro" id="IPR001870">
    <property type="entry name" value="B30.2/SPRY"/>
</dbReference>
<evidence type="ECO:0000313" key="10">
    <source>
        <dbReference type="Proteomes" id="UP000693946"/>
    </source>
</evidence>
<dbReference type="InterPro" id="IPR051051">
    <property type="entry name" value="E3_ubiq-ligase_TRIM/RNF"/>
</dbReference>
<dbReference type="CDD" id="cd19802">
    <property type="entry name" value="Bbox1_TRIM8-like"/>
    <property type="match status" value="1"/>
</dbReference>
<dbReference type="Pfam" id="PF13765">
    <property type="entry name" value="PRY"/>
    <property type="match status" value="1"/>
</dbReference>
<dbReference type="PANTHER" id="PTHR25465:SF32">
    <property type="entry name" value="BLOODTHIRSTY-RELATED GENE FAMILY, MEMBER 16 ISOFORM X1-RELATED"/>
    <property type="match status" value="1"/>
</dbReference>
<dbReference type="InterPro" id="IPR027370">
    <property type="entry name" value="Znf-RING_euk"/>
</dbReference>
<organism evidence="9 10">
    <name type="scientific">Solea senegalensis</name>
    <name type="common">Senegalese sole</name>
    <dbReference type="NCBI Taxonomy" id="28829"/>
    <lineage>
        <taxon>Eukaryota</taxon>
        <taxon>Metazoa</taxon>
        <taxon>Chordata</taxon>
        <taxon>Craniata</taxon>
        <taxon>Vertebrata</taxon>
        <taxon>Euteleostomi</taxon>
        <taxon>Actinopterygii</taxon>
        <taxon>Neopterygii</taxon>
        <taxon>Teleostei</taxon>
        <taxon>Neoteleostei</taxon>
        <taxon>Acanthomorphata</taxon>
        <taxon>Carangaria</taxon>
        <taxon>Pleuronectiformes</taxon>
        <taxon>Pleuronectoidei</taxon>
        <taxon>Soleidae</taxon>
        <taxon>Solea</taxon>
    </lineage>
</organism>
<dbReference type="InterPro" id="IPR003877">
    <property type="entry name" value="SPRY_dom"/>
</dbReference>
<dbReference type="Pfam" id="PF25600">
    <property type="entry name" value="TRIM_CC"/>
    <property type="match status" value="1"/>
</dbReference>
<keyword evidence="10" id="KW-1185">Reference proteome</keyword>
<feature type="domain" description="RING-type" evidence="6">
    <location>
        <begin position="27"/>
        <end position="67"/>
    </location>
</feature>
<dbReference type="SMART" id="SM00336">
    <property type="entry name" value="BBOX"/>
    <property type="match status" value="1"/>
</dbReference>
<evidence type="ECO:0000256" key="3">
    <source>
        <dbReference type="ARBA" id="ARBA00022833"/>
    </source>
</evidence>
<reference evidence="9 10" key="1">
    <citation type="journal article" date="2021" name="Sci. Rep.">
        <title>Chromosome anchoring in Senegalese sole (Solea senegalensis) reveals sex-associated markers and genome rearrangements in flatfish.</title>
        <authorList>
            <person name="Guerrero-Cozar I."/>
            <person name="Gomez-Garrido J."/>
            <person name="Berbel C."/>
            <person name="Martinez-Blanch J.F."/>
            <person name="Alioto T."/>
            <person name="Claros M.G."/>
            <person name="Gagnaire P.A."/>
            <person name="Manchado M."/>
        </authorList>
    </citation>
    <scope>NUCLEOTIDE SEQUENCE [LARGE SCALE GENOMIC DNA]</scope>
    <source>
        <strain evidence="9">Sse05_10M</strain>
    </source>
</reference>
<gene>
    <name evidence="9" type="ORF">JOB18_032950</name>
</gene>
<dbReference type="SMART" id="SM00184">
    <property type="entry name" value="RING"/>
    <property type="match status" value="1"/>
</dbReference>
<dbReference type="Pfam" id="PF00622">
    <property type="entry name" value="SPRY"/>
    <property type="match status" value="1"/>
</dbReference>
<dbReference type="Pfam" id="PF00643">
    <property type="entry name" value="zf-B_box"/>
    <property type="match status" value="1"/>
</dbReference>
<evidence type="ECO:0000256" key="2">
    <source>
        <dbReference type="ARBA" id="ARBA00022771"/>
    </source>
</evidence>
<keyword evidence="3" id="KW-0862">Zinc</keyword>
<dbReference type="SMART" id="SM00589">
    <property type="entry name" value="PRY"/>
    <property type="match status" value="1"/>
</dbReference>
<protein>
    <submittedName>
        <fullName evidence="9">E3 ubiquitin-protein ligase TRIM39-like</fullName>
    </submittedName>
</protein>
<evidence type="ECO:0000259" key="8">
    <source>
        <dbReference type="PROSITE" id="PS50188"/>
    </source>
</evidence>
<feature type="domain" description="B box-type" evidence="7">
    <location>
        <begin position="169"/>
        <end position="209"/>
    </location>
</feature>
<dbReference type="PROSITE" id="PS00518">
    <property type="entry name" value="ZF_RING_1"/>
    <property type="match status" value="1"/>
</dbReference>
<accession>A0AAV6QZE3</accession>
<dbReference type="InterPro" id="IPR001841">
    <property type="entry name" value="Znf_RING"/>
</dbReference>
<dbReference type="GO" id="GO:0008270">
    <property type="term" value="F:zinc ion binding"/>
    <property type="evidence" value="ECO:0007669"/>
    <property type="project" value="UniProtKB-KW"/>
</dbReference>
<dbReference type="FunFam" id="2.60.120.920:FF:000004">
    <property type="entry name" value="Butyrophilin subfamily 1 member A1"/>
    <property type="match status" value="1"/>
</dbReference>
<name>A0AAV6QZE3_SOLSE</name>